<dbReference type="EMBL" id="BAABHF010000088">
    <property type="protein sequence ID" value="GAA4522584.1"/>
    <property type="molecule type" value="Genomic_DNA"/>
</dbReference>
<evidence type="ECO:0000313" key="4">
    <source>
        <dbReference type="Proteomes" id="UP001500503"/>
    </source>
</evidence>
<reference evidence="4" key="1">
    <citation type="journal article" date="2019" name="Int. J. Syst. Evol. Microbiol.">
        <title>The Global Catalogue of Microorganisms (GCM) 10K type strain sequencing project: providing services to taxonomists for standard genome sequencing and annotation.</title>
        <authorList>
            <consortium name="The Broad Institute Genomics Platform"/>
            <consortium name="The Broad Institute Genome Sequencing Center for Infectious Disease"/>
            <person name="Wu L."/>
            <person name="Ma J."/>
        </authorList>
    </citation>
    <scope>NUCLEOTIDE SEQUENCE [LARGE SCALE GENOMIC DNA]</scope>
    <source>
        <strain evidence="4">JCM 17933</strain>
    </source>
</reference>
<feature type="region of interest" description="Disordered" evidence="1">
    <location>
        <begin position="275"/>
        <end position="328"/>
    </location>
</feature>
<organism evidence="3 4">
    <name type="scientific">Actinoallomurus oryzae</name>
    <dbReference type="NCBI Taxonomy" id="502180"/>
    <lineage>
        <taxon>Bacteria</taxon>
        <taxon>Bacillati</taxon>
        <taxon>Actinomycetota</taxon>
        <taxon>Actinomycetes</taxon>
        <taxon>Streptosporangiales</taxon>
        <taxon>Thermomonosporaceae</taxon>
        <taxon>Actinoallomurus</taxon>
    </lineage>
</organism>
<dbReference type="InterPro" id="IPR010330">
    <property type="entry name" value="CoiA_nuc"/>
</dbReference>
<dbReference type="Pfam" id="PF06054">
    <property type="entry name" value="CoiA_nuc"/>
    <property type="match status" value="1"/>
</dbReference>
<name>A0ABP8RAB3_9ACTN</name>
<accession>A0ABP8RAB3</accession>
<protein>
    <recommendedName>
        <fullName evidence="2">Competence protein CoiA nuclease-like domain-containing protein</fullName>
    </recommendedName>
</protein>
<keyword evidence="4" id="KW-1185">Reference proteome</keyword>
<evidence type="ECO:0000256" key="1">
    <source>
        <dbReference type="SAM" id="MobiDB-lite"/>
    </source>
</evidence>
<sequence length="489" mass="55840">MPAHTVASLVGITYGPGGQMSFTALHPELGRIDATLADLGQGLEWENVYRTRPRIWLTCPECGHGVHAKLSPRRTRYFAHDPGRSPDCQLSVESADHHLLKLVLAEAIRRAGWSADLEVPAPDGAWRADVMATSPTSDEDRMAWEAQLSPITDDDIQMRTDRYAADDIDVCWVSSRDRVPWLCTVPAIAVNPASPPAAAERWMVHDGLVRFDYARGGWVQVDDVTLATFVRWVLGDGLVFHAIGRRYRRIHLPGSNATTRRSASWTTQRSIDAEAEHEAMRQQQEAAKRAREARAREAEERRKQAEARRKQAERERQREEEERRRAEAEERHRLFMIEMERQRAVREAERREQQRKQQEQARQEELARLERDRQEQAAAQQWWSGVSAAQLTELLDHVARLSMTERTSRALLRSDEGDRDFAYGIPVYTGRHLYGVIRPCPHSLGRLPTSSRIFVRNAREKALITATGLVNADLVTHFDLPDHEQTTLL</sequence>
<feature type="region of interest" description="Disordered" evidence="1">
    <location>
        <begin position="348"/>
        <end position="369"/>
    </location>
</feature>
<evidence type="ECO:0000259" key="2">
    <source>
        <dbReference type="Pfam" id="PF06054"/>
    </source>
</evidence>
<proteinExistence type="predicted"/>
<comment type="caution">
    <text evidence="3">The sequence shown here is derived from an EMBL/GenBank/DDBJ whole genome shotgun (WGS) entry which is preliminary data.</text>
</comment>
<gene>
    <name evidence="3" type="ORF">GCM10023191_102040</name>
</gene>
<evidence type="ECO:0000313" key="3">
    <source>
        <dbReference type="EMBL" id="GAA4522584.1"/>
    </source>
</evidence>
<dbReference type="Proteomes" id="UP001500503">
    <property type="component" value="Unassembled WGS sequence"/>
</dbReference>
<feature type="domain" description="Competence protein CoiA nuclease-like" evidence="2">
    <location>
        <begin position="93"/>
        <end position="178"/>
    </location>
</feature>